<name>A0A2M9A6W9_9BACT</name>
<dbReference type="Gene3D" id="1.20.5.1030">
    <property type="entry name" value="Preprotein translocase secy subunit"/>
    <property type="match status" value="1"/>
</dbReference>
<comment type="function">
    <text evidence="9">Essential subunit of the Sec protein translocation channel SecYEG. Clamps together the 2 halves of SecY. May contact the channel plug during translocation.</text>
</comment>
<dbReference type="NCBIfam" id="TIGR00964">
    <property type="entry name" value="secE_bact"/>
    <property type="match status" value="1"/>
</dbReference>
<keyword evidence="11" id="KW-1185">Reference proteome</keyword>
<accession>A0A2M9A6W9</accession>
<comment type="caution">
    <text evidence="10">The sequence shown here is derived from an EMBL/GenBank/DDBJ whole genome shotgun (WGS) entry which is preliminary data.</text>
</comment>
<comment type="subcellular location">
    <subcellularLocation>
        <location evidence="9">Cell membrane</location>
        <topology evidence="9">Single-pass membrane protein</topology>
    </subcellularLocation>
    <subcellularLocation>
        <location evidence="1">Membrane</location>
    </subcellularLocation>
</comment>
<keyword evidence="5 9" id="KW-0653">Protein transport</keyword>
<dbReference type="RefSeq" id="WP_100426789.1">
    <property type="nucleotide sequence ID" value="NZ_JAQXKX010000029.1"/>
</dbReference>
<dbReference type="AlphaFoldDB" id="A0A2M9A6W9"/>
<evidence type="ECO:0000256" key="1">
    <source>
        <dbReference type="ARBA" id="ARBA00004370"/>
    </source>
</evidence>
<sequence>MQKIQQYIKEVIQEMKKVTWPTWEELKGSTLVVMLFSVIMGCYIAAIDLGLSFIVDKLLGRG</sequence>
<evidence type="ECO:0000256" key="7">
    <source>
        <dbReference type="ARBA" id="ARBA00023010"/>
    </source>
</evidence>
<dbReference type="GO" id="GO:0006605">
    <property type="term" value="P:protein targeting"/>
    <property type="evidence" value="ECO:0007669"/>
    <property type="project" value="UniProtKB-UniRule"/>
</dbReference>
<evidence type="ECO:0000256" key="4">
    <source>
        <dbReference type="ARBA" id="ARBA00022692"/>
    </source>
</evidence>
<keyword evidence="3 9" id="KW-1003">Cell membrane</keyword>
<comment type="subunit">
    <text evidence="9">Component of the Sec protein translocase complex. Heterotrimer consisting of SecY, SecE and SecG subunits. The heterotrimers can form oligomers, although 1 heterotrimer is thought to be able to translocate proteins. Interacts with the ribosome. Interacts with SecDF, and other proteins may be involved. Interacts with SecA.</text>
</comment>
<dbReference type="GO" id="GO:0005886">
    <property type="term" value="C:plasma membrane"/>
    <property type="evidence" value="ECO:0007669"/>
    <property type="project" value="UniProtKB-SubCell"/>
</dbReference>
<evidence type="ECO:0000256" key="8">
    <source>
        <dbReference type="ARBA" id="ARBA00023136"/>
    </source>
</evidence>
<dbReference type="InterPro" id="IPR038379">
    <property type="entry name" value="SecE_sf"/>
</dbReference>
<dbReference type="GO" id="GO:0008320">
    <property type="term" value="F:protein transmembrane transporter activity"/>
    <property type="evidence" value="ECO:0007669"/>
    <property type="project" value="UniProtKB-UniRule"/>
</dbReference>
<dbReference type="InterPro" id="IPR001901">
    <property type="entry name" value="Translocase_SecE/Sec61-g"/>
</dbReference>
<keyword evidence="7 9" id="KW-0811">Translocation</keyword>
<organism evidence="10 11">
    <name type="scientific">Hallerella succinigenes</name>
    <dbReference type="NCBI Taxonomy" id="1896222"/>
    <lineage>
        <taxon>Bacteria</taxon>
        <taxon>Pseudomonadati</taxon>
        <taxon>Fibrobacterota</taxon>
        <taxon>Fibrobacteria</taxon>
        <taxon>Fibrobacterales</taxon>
        <taxon>Fibrobacteraceae</taxon>
        <taxon>Hallerella</taxon>
    </lineage>
</organism>
<dbReference type="PANTHER" id="PTHR33910">
    <property type="entry name" value="PROTEIN TRANSLOCASE SUBUNIT SECE"/>
    <property type="match status" value="1"/>
</dbReference>
<feature type="transmembrane region" description="Helical" evidence="9">
    <location>
        <begin position="31"/>
        <end position="55"/>
    </location>
</feature>
<dbReference type="HAMAP" id="MF_00422">
    <property type="entry name" value="SecE"/>
    <property type="match status" value="1"/>
</dbReference>
<keyword evidence="6 9" id="KW-1133">Transmembrane helix</keyword>
<evidence type="ECO:0000256" key="9">
    <source>
        <dbReference type="HAMAP-Rule" id="MF_00422"/>
    </source>
</evidence>
<evidence type="ECO:0000313" key="11">
    <source>
        <dbReference type="Proteomes" id="UP000231134"/>
    </source>
</evidence>
<dbReference type="Pfam" id="PF00584">
    <property type="entry name" value="SecE"/>
    <property type="match status" value="1"/>
</dbReference>
<dbReference type="PANTHER" id="PTHR33910:SF1">
    <property type="entry name" value="PROTEIN TRANSLOCASE SUBUNIT SECE"/>
    <property type="match status" value="1"/>
</dbReference>
<gene>
    <name evidence="9" type="primary">secE</name>
    <name evidence="10" type="ORF">BGX16_1446</name>
</gene>
<evidence type="ECO:0000256" key="6">
    <source>
        <dbReference type="ARBA" id="ARBA00022989"/>
    </source>
</evidence>
<comment type="similarity">
    <text evidence="9">Belongs to the SecE/SEC61-gamma family.</text>
</comment>
<dbReference type="EMBL" id="PGEX01000001">
    <property type="protein sequence ID" value="PJJ41470.1"/>
    <property type="molecule type" value="Genomic_DNA"/>
</dbReference>
<dbReference type="GO" id="GO:0009306">
    <property type="term" value="P:protein secretion"/>
    <property type="evidence" value="ECO:0007669"/>
    <property type="project" value="UniProtKB-UniRule"/>
</dbReference>
<reference evidence="10 11" key="1">
    <citation type="submission" date="2017-11" db="EMBL/GenBank/DDBJ databases">
        <title>Animal gut microbial communities from fecal samples from Wisconsin, USA.</title>
        <authorList>
            <person name="Neumann A."/>
        </authorList>
    </citation>
    <scope>NUCLEOTIDE SEQUENCE [LARGE SCALE GENOMIC DNA]</scope>
    <source>
        <strain evidence="10 11">UWS3</strain>
    </source>
</reference>
<protein>
    <recommendedName>
        <fullName evidence="9">Protein translocase subunit SecE</fullName>
    </recommendedName>
</protein>
<evidence type="ECO:0000256" key="3">
    <source>
        <dbReference type="ARBA" id="ARBA00022475"/>
    </source>
</evidence>
<keyword evidence="2 9" id="KW-0813">Transport</keyword>
<dbReference type="GO" id="GO:0043952">
    <property type="term" value="P:protein transport by the Sec complex"/>
    <property type="evidence" value="ECO:0007669"/>
    <property type="project" value="UniProtKB-UniRule"/>
</dbReference>
<dbReference type="Proteomes" id="UP000231134">
    <property type="component" value="Unassembled WGS sequence"/>
</dbReference>
<evidence type="ECO:0000313" key="10">
    <source>
        <dbReference type="EMBL" id="PJJ41470.1"/>
    </source>
</evidence>
<keyword evidence="4 9" id="KW-0812">Transmembrane</keyword>
<dbReference type="InterPro" id="IPR005807">
    <property type="entry name" value="SecE_bac"/>
</dbReference>
<dbReference type="OrthoDB" id="9810735at2"/>
<evidence type="ECO:0000256" key="2">
    <source>
        <dbReference type="ARBA" id="ARBA00022448"/>
    </source>
</evidence>
<dbReference type="GO" id="GO:0065002">
    <property type="term" value="P:intracellular protein transmembrane transport"/>
    <property type="evidence" value="ECO:0007669"/>
    <property type="project" value="UniProtKB-UniRule"/>
</dbReference>
<keyword evidence="8 9" id="KW-0472">Membrane</keyword>
<proteinExistence type="inferred from homology"/>
<evidence type="ECO:0000256" key="5">
    <source>
        <dbReference type="ARBA" id="ARBA00022927"/>
    </source>
</evidence>